<dbReference type="PRINTS" id="PR00114">
    <property type="entry name" value="STPHPHTASE"/>
</dbReference>
<comment type="catalytic activity">
    <reaction evidence="4">
        <text>O-phospho-L-threonyl-[protein] + H2O = L-threonyl-[protein] + phosphate</text>
        <dbReference type="Rhea" id="RHEA:47004"/>
        <dbReference type="Rhea" id="RHEA-COMP:11060"/>
        <dbReference type="Rhea" id="RHEA-COMP:11605"/>
        <dbReference type="ChEBI" id="CHEBI:15377"/>
        <dbReference type="ChEBI" id="CHEBI:30013"/>
        <dbReference type="ChEBI" id="CHEBI:43474"/>
        <dbReference type="ChEBI" id="CHEBI:61977"/>
        <dbReference type="EC" id="3.1.3.16"/>
    </reaction>
</comment>
<name>A0ABR1FXF7_AURAN</name>
<comment type="similarity">
    <text evidence="4">Belongs to the PPP phosphatase family.</text>
</comment>
<sequence length="528" mass="57054">MGDPTEGLTKAMSDAFSVVEMSVEDSATRSPFLSALTGHAKTASVNHVGNDLAHKVVHDTRFVEVHLGKPALKHAESVAATAGDAPTAGHEEAFADHFHMDPCFAGRDVAECIGGSLFAAGSPEFDLAETVVDNAISLLRRVAGERKDEPDLLWHPPHLRSERAAAPSNPLHAMGGLASGAMGGLAHAVGGGHRATRRDDAPECLTQTLLGATDRDAAAALTTTLFKAVGATLRDNPSPALNVARAPCKIFGDIHGQFRDLLLFFVEFGCPSHRCGDVEYCEYVFNGDWVDRGHHQLETVLLLAALKVRYPRRIHLNRGNHESAEMNAGMSARGESGFDADVRAKLGEWAGDEVFKVIQAEFFRWLPVATVIESAVLVVHGGIGDGKWTLGDLSDIPYPVEEPRDHPLVWQLLWSDPDWRGDGEEARGVHESERGLDVKVFGPDVSRAFCHMNGLKCVVRSHEYVPQGVMIQHGGYLATVFSARDYDYHDAKDTGAQNDGAIISVTHDAGADRDVLRLKAKIIQKTGV</sequence>
<dbReference type="SUPFAM" id="SSF56300">
    <property type="entry name" value="Metallo-dependent phosphatases"/>
    <property type="match status" value="1"/>
</dbReference>
<keyword evidence="4" id="KW-0378">Hydrolase</keyword>
<proteinExistence type="inferred from homology"/>
<dbReference type="PROSITE" id="PS00125">
    <property type="entry name" value="SER_THR_PHOSPHATASE"/>
    <property type="match status" value="1"/>
</dbReference>
<reference evidence="6 7" key="1">
    <citation type="submission" date="2024-03" db="EMBL/GenBank/DDBJ databases">
        <title>Aureococcus anophagefferens CCMP1851 and Kratosvirus quantuckense: Draft genome of a second virus-susceptible host strain in the model system.</title>
        <authorList>
            <person name="Chase E."/>
            <person name="Truchon A.R."/>
            <person name="Schepens W."/>
            <person name="Wilhelm S.W."/>
        </authorList>
    </citation>
    <scope>NUCLEOTIDE SEQUENCE [LARGE SCALE GENOMIC DNA]</scope>
    <source>
        <strain evidence="6 7">CCMP1851</strain>
    </source>
</reference>
<comment type="caution">
    <text evidence="6">The sequence shown here is derived from an EMBL/GenBank/DDBJ whole genome shotgun (WGS) entry which is preliminary data.</text>
</comment>
<accession>A0ABR1FXF7</accession>
<evidence type="ECO:0000256" key="3">
    <source>
        <dbReference type="ARBA" id="ARBA00023211"/>
    </source>
</evidence>
<evidence type="ECO:0000256" key="2">
    <source>
        <dbReference type="ARBA" id="ARBA00022723"/>
    </source>
</evidence>
<dbReference type="EMBL" id="JBBJCI010000208">
    <property type="protein sequence ID" value="KAK7240932.1"/>
    <property type="molecule type" value="Genomic_DNA"/>
</dbReference>
<dbReference type="Gene3D" id="3.60.21.10">
    <property type="match status" value="1"/>
</dbReference>
<dbReference type="PANTHER" id="PTHR45668">
    <property type="entry name" value="SERINE/THREONINE-PROTEIN PHOSPHATASE 5-RELATED"/>
    <property type="match status" value="1"/>
</dbReference>
<evidence type="ECO:0000256" key="4">
    <source>
        <dbReference type="RuleBase" id="RU004273"/>
    </source>
</evidence>
<evidence type="ECO:0000259" key="5">
    <source>
        <dbReference type="PROSITE" id="PS00125"/>
    </source>
</evidence>
<gene>
    <name evidence="6" type="primary">BSL1</name>
    <name evidence="6" type="ORF">SO694_00055283</name>
</gene>
<dbReference type="Pfam" id="PF00149">
    <property type="entry name" value="Metallophos"/>
    <property type="match status" value="1"/>
</dbReference>
<dbReference type="InterPro" id="IPR004843">
    <property type="entry name" value="Calcineurin-like_PHP"/>
</dbReference>
<dbReference type="InterPro" id="IPR029052">
    <property type="entry name" value="Metallo-depent_PP-like"/>
</dbReference>
<keyword evidence="2" id="KW-0479">Metal-binding</keyword>
<dbReference type="InterPro" id="IPR006186">
    <property type="entry name" value="Ser/Thr-sp_prot-phosphatase"/>
</dbReference>
<keyword evidence="3" id="KW-0464">Manganese</keyword>
<keyword evidence="7" id="KW-1185">Reference proteome</keyword>
<evidence type="ECO:0000313" key="6">
    <source>
        <dbReference type="EMBL" id="KAK7240932.1"/>
    </source>
</evidence>
<evidence type="ECO:0000313" key="7">
    <source>
        <dbReference type="Proteomes" id="UP001363151"/>
    </source>
</evidence>
<evidence type="ECO:0000256" key="1">
    <source>
        <dbReference type="ARBA" id="ARBA00001936"/>
    </source>
</evidence>
<dbReference type="InterPro" id="IPR051134">
    <property type="entry name" value="PPP_phosphatase"/>
</dbReference>
<dbReference type="PANTHER" id="PTHR45668:SF5">
    <property type="entry name" value="SERINE_THREONINE-PROTEIN PHOSPHATASE 5"/>
    <property type="match status" value="1"/>
</dbReference>
<comment type="cofactor">
    <cofactor evidence="1">
        <name>Mn(2+)</name>
        <dbReference type="ChEBI" id="CHEBI:29035"/>
    </cofactor>
</comment>
<dbReference type="SMART" id="SM00156">
    <property type="entry name" value="PP2Ac"/>
    <property type="match status" value="1"/>
</dbReference>
<organism evidence="6 7">
    <name type="scientific">Aureococcus anophagefferens</name>
    <name type="common">Harmful bloom alga</name>
    <dbReference type="NCBI Taxonomy" id="44056"/>
    <lineage>
        <taxon>Eukaryota</taxon>
        <taxon>Sar</taxon>
        <taxon>Stramenopiles</taxon>
        <taxon>Ochrophyta</taxon>
        <taxon>Pelagophyceae</taxon>
        <taxon>Pelagomonadales</taxon>
        <taxon>Pelagomonadaceae</taxon>
        <taxon>Aureococcus</taxon>
    </lineage>
</organism>
<dbReference type="Proteomes" id="UP001363151">
    <property type="component" value="Unassembled WGS sequence"/>
</dbReference>
<dbReference type="EC" id="3.1.3.16" evidence="4"/>
<feature type="domain" description="Serine/threonine specific protein phosphatases" evidence="5">
    <location>
        <begin position="317"/>
        <end position="322"/>
    </location>
</feature>
<protein>
    <recommendedName>
        <fullName evidence="4">Serine/threonine-protein phosphatase</fullName>
        <ecNumber evidence="4">3.1.3.16</ecNumber>
    </recommendedName>
</protein>